<dbReference type="InterPro" id="IPR036910">
    <property type="entry name" value="HMG_box_dom_sf"/>
</dbReference>
<feature type="compositionally biased region" description="Polar residues" evidence="1">
    <location>
        <begin position="187"/>
        <end position="214"/>
    </location>
</feature>
<protein>
    <submittedName>
        <fullName evidence="2">Uncharacterized protein</fullName>
    </submittedName>
</protein>
<dbReference type="AlphaFoldDB" id="A0A9W8NNW7"/>
<feature type="compositionally biased region" description="Acidic residues" evidence="1">
    <location>
        <begin position="17"/>
        <end position="26"/>
    </location>
</feature>
<reference evidence="2" key="1">
    <citation type="submission" date="2022-07" db="EMBL/GenBank/DDBJ databases">
        <title>Genome Sequence of Xylaria arbuscula.</title>
        <authorList>
            <person name="Buettner E."/>
        </authorList>
    </citation>
    <scope>NUCLEOTIDE SEQUENCE</scope>
    <source>
        <strain evidence="2">VT107</strain>
    </source>
</reference>
<dbReference type="Gene3D" id="1.10.30.10">
    <property type="entry name" value="High mobility group box domain"/>
    <property type="match status" value="1"/>
</dbReference>
<organism evidence="2 3">
    <name type="scientific">Xylaria arbuscula</name>
    <dbReference type="NCBI Taxonomy" id="114810"/>
    <lineage>
        <taxon>Eukaryota</taxon>
        <taxon>Fungi</taxon>
        <taxon>Dikarya</taxon>
        <taxon>Ascomycota</taxon>
        <taxon>Pezizomycotina</taxon>
        <taxon>Sordariomycetes</taxon>
        <taxon>Xylariomycetidae</taxon>
        <taxon>Xylariales</taxon>
        <taxon>Xylariaceae</taxon>
        <taxon>Xylaria</taxon>
    </lineage>
</organism>
<dbReference type="SUPFAM" id="SSF47095">
    <property type="entry name" value="HMG-box"/>
    <property type="match status" value="1"/>
</dbReference>
<dbReference type="EMBL" id="JANPWZ010000013">
    <property type="protein sequence ID" value="KAJ3580334.1"/>
    <property type="molecule type" value="Genomic_DNA"/>
</dbReference>
<feature type="region of interest" description="Disordered" evidence="1">
    <location>
        <begin position="145"/>
        <end position="215"/>
    </location>
</feature>
<evidence type="ECO:0000313" key="2">
    <source>
        <dbReference type="EMBL" id="KAJ3580334.1"/>
    </source>
</evidence>
<comment type="caution">
    <text evidence="2">The sequence shown here is derived from an EMBL/GenBank/DDBJ whole genome shotgun (WGS) entry which is preliminary data.</text>
</comment>
<dbReference type="Proteomes" id="UP001148614">
    <property type="component" value="Unassembled WGS sequence"/>
</dbReference>
<accession>A0A9W8NNW7</accession>
<sequence>MPERKVAGRNKRKAASEADDDDDDVDERPRPRKAAKKEKDPNKDKKPNCFMCFRRVVMAEIATYAFVHNGDISTIVGKMWAPYRVSPELKKPWTDEAAGYKNGRELHPIVRPLPPGEQAPPHHEEARHRVHAFFHEFDSGAIPRELFKNGSPVRKQSPGAANSPAASTPDAVHTPVTPINHQDGVANHNNPTIAGSSESAENHQPATVTTTNAMPSDINDAVADESDVVDAQSGENGGLANDGYDDRGFPAWFDPSLIDQDLNQVNAEQPAIDSNPAESDLEDASVAGGAGVNMSDSGSTQQDTPSPLSSEDWNVDNIWQFVDFS</sequence>
<keyword evidence="3" id="KW-1185">Reference proteome</keyword>
<gene>
    <name evidence="2" type="ORF">NPX13_g212</name>
</gene>
<evidence type="ECO:0000313" key="3">
    <source>
        <dbReference type="Proteomes" id="UP001148614"/>
    </source>
</evidence>
<proteinExistence type="predicted"/>
<feature type="region of interest" description="Disordered" evidence="1">
    <location>
        <begin position="272"/>
        <end position="313"/>
    </location>
</feature>
<feature type="region of interest" description="Disordered" evidence="1">
    <location>
        <begin position="1"/>
        <end position="45"/>
    </location>
</feature>
<feature type="compositionally biased region" description="Polar residues" evidence="1">
    <location>
        <begin position="294"/>
        <end position="312"/>
    </location>
</feature>
<evidence type="ECO:0000256" key="1">
    <source>
        <dbReference type="SAM" id="MobiDB-lite"/>
    </source>
</evidence>
<name>A0A9W8NNW7_9PEZI</name>